<reference evidence="2 3" key="1">
    <citation type="submission" date="2017-11" db="EMBL/GenBank/DDBJ databases">
        <title>De-novo sequencing of pomegranate (Punica granatum L.) genome.</title>
        <authorList>
            <person name="Akparov Z."/>
            <person name="Amiraslanov A."/>
            <person name="Hajiyeva S."/>
            <person name="Abbasov M."/>
            <person name="Kaur K."/>
            <person name="Hamwieh A."/>
            <person name="Solovyev V."/>
            <person name="Salamov A."/>
            <person name="Braich B."/>
            <person name="Kosarev P."/>
            <person name="Mahmoud A."/>
            <person name="Hajiyev E."/>
            <person name="Babayeva S."/>
            <person name="Izzatullayeva V."/>
            <person name="Mammadov A."/>
            <person name="Mammadov A."/>
            <person name="Sharifova S."/>
            <person name="Ojaghi J."/>
            <person name="Eynullazada K."/>
            <person name="Bayramov B."/>
            <person name="Abdulazimova A."/>
            <person name="Shahmuradov I."/>
        </authorList>
    </citation>
    <scope>NUCLEOTIDE SEQUENCE [LARGE SCALE GENOMIC DNA]</scope>
    <source>
        <strain evidence="3">cv. AG2017</strain>
        <tissue evidence="2">Leaf</tissue>
    </source>
</reference>
<evidence type="ECO:0000313" key="2">
    <source>
        <dbReference type="EMBL" id="PKI44353.1"/>
    </source>
</evidence>
<feature type="region of interest" description="Disordered" evidence="1">
    <location>
        <begin position="1"/>
        <end position="114"/>
    </location>
</feature>
<evidence type="ECO:0000256" key="1">
    <source>
        <dbReference type="SAM" id="MobiDB-lite"/>
    </source>
</evidence>
<feature type="compositionally biased region" description="Basic and acidic residues" evidence="1">
    <location>
        <begin position="153"/>
        <end position="163"/>
    </location>
</feature>
<feature type="compositionally biased region" description="Polar residues" evidence="1">
    <location>
        <begin position="1"/>
        <end position="20"/>
    </location>
</feature>
<proteinExistence type="predicted"/>
<evidence type="ECO:0000313" key="3">
    <source>
        <dbReference type="Proteomes" id="UP000233551"/>
    </source>
</evidence>
<sequence>MQQFQSANKSAESSNRQQFRLKQVKERLKPHLSKPKQSSSNPEKKASRQQTEAEQLRSSSSVPQQLQLRSSSTTPAPAPQQFRRSAAAPLPHSTAAPAPAPQKKNEKKGLNTQGRIAIGEATAEEGRQEGLPIGEVSENLGQKRRVFFVRSEKRKEWGEENPIRPDLLNGPTRHGPILRASAKFVRKVFTEREVESPVISSKRSCLMEGGGREKETSRSGSSAPRLAR</sequence>
<name>A0A2I0IKT1_PUNGR</name>
<dbReference type="Proteomes" id="UP000233551">
    <property type="component" value="Unassembled WGS sequence"/>
</dbReference>
<comment type="caution">
    <text evidence="2">The sequence shown here is derived from an EMBL/GenBank/DDBJ whole genome shotgun (WGS) entry which is preliminary data.</text>
</comment>
<protein>
    <submittedName>
        <fullName evidence="2">Uncharacterized protein</fullName>
    </submittedName>
</protein>
<feature type="compositionally biased region" description="Polar residues" evidence="1">
    <location>
        <begin position="48"/>
        <end position="75"/>
    </location>
</feature>
<feature type="region of interest" description="Disordered" evidence="1">
    <location>
        <begin position="153"/>
        <end position="175"/>
    </location>
</feature>
<gene>
    <name evidence="2" type="ORF">CRG98_035264</name>
</gene>
<feature type="region of interest" description="Disordered" evidence="1">
    <location>
        <begin position="192"/>
        <end position="228"/>
    </location>
</feature>
<keyword evidence="3" id="KW-1185">Reference proteome</keyword>
<dbReference type="EMBL" id="PGOL01002915">
    <property type="protein sequence ID" value="PKI44353.1"/>
    <property type="molecule type" value="Genomic_DNA"/>
</dbReference>
<organism evidence="2 3">
    <name type="scientific">Punica granatum</name>
    <name type="common">Pomegranate</name>
    <dbReference type="NCBI Taxonomy" id="22663"/>
    <lineage>
        <taxon>Eukaryota</taxon>
        <taxon>Viridiplantae</taxon>
        <taxon>Streptophyta</taxon>
        <taxon>Embryophyta</taxon>
        <taxon>Tracheophyta</taxon>
        <taxon>Spermatophyta</taxon>
        <taxon>Magnoliopsida</taxon>
        <taxon>eudicotyledons</taxon>
        <taxon>Gunneridae</taxon>
        <taxon>Pentapetalae</taxon>
        <taxon>rosids</taxon>
        <taxon>malvids</taxon>
        <taxon>Myrtales</taxon>
        <taxon>Lythraceae</taxon>
        <taxon>Punica</taxon>
    </lineage>
</organism>
<accession>A0A2I0IKT1</accession>
<dbReference type="AlphaFoldDB" id="A0A2I0IKT1"/>